<evidence type="ECO:0000256" key="1">
    <source>
        <dbReference type="SAM" id="MobiDB-lite"/>
    </source>
</evidence>
<comment type="caution">
    <text evidence="2">The sequence shown here is derived from an EMBL/GenBank/DDBJ whole genome shotgun (WGS) entry which is preliminary data.</text>
</comment>
<evidence type="ECO:0000313" key="3">
    <source>
        <dbReference type="Proteomes" id="UP000229383"/>
    </source>
</evidence>
<dbReference type="EMBL" id="PFCN01000013">
    <property type="protein sequence ID" value="PIR70535.1"/>
    <property type="molecule type" value="Genomic_DNA"/>
</dbReference>
<dbReference type="Proteomes" id="UP000229383">
    <property type="component" value="Unassembled WGS sequence"/>
</dbReference>
<accession>A0A2H0TI99</accession>
<dbReference type="AlphaFoldDB" id="A0A2H0TI99"/>
<reference evidence="3" key="1">
    <citation type="submission" date="2017-09" db="EMBL/GenBank/DDBJ databases">
        <title>Depth-based differentiation of microbial function through sediment-hosted aquifers and enrichment of novel symbionts in the deep terrestrial subsurface.</title>
        <authorList>
            <person name="Probst A.J."/>
            <person name="Ladd B."/>
            <person name="Jarett J.K."/>
            <person name="Geller-Mcgrath D.E."/>
            <person name="Sieber C.M.K."/>
            <person name="Emerson J.B."/>
            <person name="Anantharaman K."/>
            <person name="Thomas B.C."/>
            <person name="Malmstrom R."/>
            <person name="Stieglmeier M."/>
            <person name="Klingl A."/>
            <person name="Woyke T."/>
            <person name="Ryan C.M."/>
            <person name="Banfield J.F."/>
        </authorList>
    </citation>
    <scope>NUCLEOTIDE SEQUENCE [LARGE SCALE GENOMIC DNA]</scope>
</reference>
<proteinExistence type="predicted"/>
<feature type="region of interest" description="Disordered" evidence="1">
    <location>
        <begin position="1"/>
        <end position="24"/>
    </location>
</feature>
<protein>
    <submittedName>
        <fullName evidence="2">Uncharacterized protein</fullName>
    </submittedName>
</protein>
<name>A0A2H0TI99_9BACT</name>
<feature type="compositionally biased region" description="Basic and acidic residues" evidence="1">
    <location>
        <begin position="1"/>
        <end position="17"/>
    </location>
</feature>
<organism evidence="2 3">
    <name type="scientific">Candidatus Niyogibacteria bacterium CG10_big_fil_rev_8_21_14_0_10_42_19</name>
    <dbReference type="NCBI Taxonomy" id="1974725"/>
    <lineage>
        <taxon>Bacteria</taxon>
        <taxon>Candidatus Niyogiibacteriota</taxon>
    </lineage>
</organism>
<sequence length="441" mass="51029">MESFKDLESRSQKEEKPNALPEALPSKDDLVILFEEKKKFSENADGKKNEENNFPIAEGEVFYPETDVGEILKAPKKERPQKLKEFKEKLAFQMEGLAGLQEEIIVAINKDPDAPIEDFFLKILQVGSKFGMNSEQKKFAAHILLEYEKKHKKIKEVRRRYPNDKDLFNAVFGRPSEGEVEVHEGPVTFYFRCQNFDDYTFIYSQKFLKKEEVSSIDKSVAGFSRGVSIKTSLIPGLEGSIIAENSGKFGYRFKKFSDFKRTHAHEKEHAFQNIFEAVDLKRFVSEKFIERSFRINLKEAQTDEKKERIVKKFLRQRRAGAENRAKNEIFSFFKGGGWTPEQILKILTDPRGSYNYLADDKLMMKLWFSDKVYGCYVGEFAPAAVDKVYGDEYKQLLKDAIGSFERLMNKGYSKDKAIALLIYKPLSSWGKTVSRVLKERS</sequence>
<gene>
    <name evidence="2" type="ORF">COU46_00980</name>
</gene>
<evidence type="ECO:0000313" key="2">
    <source>
        <dbReference type="EMBL" id="PIR70535.1"/>
    </source>
</evidence>